<name>A0A7S2YA53_9STRA</name>
<accession>A0A7S2YA53</accession>
<evidence type="ECO:0000313" key="2">
    <source>
        <dbReference type="EMBL" id="CAD9963012.1"/>
    </source>
</evidence>
<keyword evidence="1" id="KW-0732">Signal</keyword>
<feature type="chain" id="PRO_5030806241" evidence="1">
    <location>
        <begin position="19"/>
        <end position="161"/>
    </location>
</feature>
<dbReference type="AlphaFoldDB" id="A0A7S2YA53"/>
<feature type="signal peptide" evidence="1">
    <location>
        <begin position="1"/>
        <end position="18"/>
    </location>
</feature>
<evidence type="ECO:0000256" key="1">
    <source>
        <dbReference type="SAM" id="SignalP"/>
    </source>
</evidence>
<proteinExistence type="predicted"/>
<dbReference type="EMBL" id="HBHT01016139">
    <property type="protein sequence ID" value="CAD9963012.1"/>
    <property type="molecule type" value="Transcribed_RNA"/>
</dbReference>
<organism evidence="2">
    <name type="scientific">Entomoneis paludosa</name>
    <dbReference type="NCBI Taxonomy" id="265537"/>
    <lineage>
        <taxon>Eukaryota</taxon>
        <taxon>Sar</taxon>
        <taxon>Stramenopiles</taxon>
        <taxon>Ochrophyta</taxon>
        <taxon>Bacillariophyta</taxon>
        <taxon>Bacillariophyceae</taxon>
        <taxon>Bacillariophycidae</taxon>
        <taxon>Entomoneidaceae</taxon>
        <taxon>Entomoneis</taxon>
    </lineage>
</organism>
<protein>
    <submittedName>
        <fullName evidence="2">Uncharacterized protein</fullName>
    </submittedName>
</protein>
<gene>
    <name evidence="2" type="ORF">APAL1065_LOCUS10763</name>
</gene>
<sequence length="161" mass="16997">MGFRSPFSFFATVALCFALIVTEHKSPQAFSMLGGLHQSTRNVDIVRMAASNNEEIAHAQGRRAMLQSILTGSVAASFVLGDKALADEGEGEGSTFHKLDYPVAGKCGQANNVPDKAAFFIRQFGGFSDGACAVDGYSSAEGTANGTGEKDSQRVYAIYGQ</sequence>
<reference evidence="2" key="1">
    <citation type="submission" date="2021-01" db="EMBL/GenBank/DDBJ databases">
        <authorList>
            <person name="Corre E."/>
            <person name="Pelletier E."/>
            <person name="Niang G."/>
            <person name="Scheremetjew M."/>
            <person name="Finn R."/>
            <person name="Kale V."/>
            <person name="Holt S."/>
            <person name="Cochrane G."/>
            <person name="Meng A."/>
            <person name="Brown T."/>
            <person name="Cohen L."/>
        </authorList>
    </citation>
    <scope>NUCLEOTIDE SEQUENCE</scope>
    <source>
        <strain evidence="2">CCMP125</strain>
    </source>
</reference>